<organism evidence="1 2">
    <name type="scientific">Nonomuraea maheshkhaliensis</name>
    <dbReference type="NCBI Taxonomy" id="419590"/>
    <lineage>
        <taxon>Bacteria</taxon>
        <taxon>Bacillati</taxon>
        <taxon>Actinomycetota</taxon>
        <taxon>Actinomycetes</taxon>
        <taxon>Streptosporangiales</taxon>
        <taxon>Streptosporangiaceae</taxon>
        <taxon>Nonomuraea</taxon>
    </lineage>
</organism>
<evidence type="ECO:0000313" key="2">
    <source>
        <dbReference type="Proteomes" id="UP001500064"/>
    </source>
</evidence>
<reference evidence="2" key="1">
    <citation type="journal article" date="2019" name="Int. J. Syst. Evol. Microbiol.">
        <title>The Global Catalogue of Microorganisms (GCM) 10K type strain sequencing project: providing services to taxonomists for standard genome sequencing and annotation.</title>
        <authorList>
            <consortium name="The Broad Institute Genomics Platform"/>
            <consortium name="The Broad Institute Genome Sequencing Center for Infectious Disease"/>
            <person name="Wu L."/>
            <person name="Ma J."/>
        </authorList>
    </citation>
    <scope>NUCLEOTIDE SEQUENCE [LARGE SCALE GENOMIC DNA]</scope>
    <source>
        <strain evidence="2">JCM 13929</strain>
    </source>
</reference>
<accession>A0ABP4QTT5</accession>
<dbReference type="EMBL" id="BAAAMU010000007">
    <property type="protein sequence ID" value="GAA1618994.1"/>
    <property type="molecule type" value="Genomic_DNA"/>
</dbReference>
<dbReference type="RefSeq" id="WP_346102387.1">
    <property type="nucleotide sequence ID" value="NZ_BAAAMU010000007.1"/>
</dbReference>
<keyword evidence="2" id="KW-1185">Reference proteome</keyword>
<sequence length="341" mass="39078">MDELERTVVQLWEAKRLAAWGDIPHGRLALLLLDNAAEISLRRTAGANMLEAEMYSNMAYSLRSVEPDDEEGQKLKAQIDARTLSNKQKKQIDRNFDALVDYVFRDEQHALAIEYGECLKILHRYRNAAYHRDTIRADILGPAVQILFFLCCHLIKSERQLISEIREAPSGILEVLDGDLPVSRWPAHSFDTQTIAHHVADRLLDQLRLDNYGIAKALSEHLIARLDNLVRDLDEIGASVPPGITRWATLRLVQQAPEKLEDFHAEPADDFWTRPLPITEEVIESWFSGARSLRAIPVAHDALRAFAEIERPLEGIEEPVARFIWDIERLKQQRLDYLRGK</sequence>
<proteinExistence type="predicted"/>
<protein>
    <recommendedName>
        <fullName evidence="3">HEPN AbiU2-like domain-containing protein</fullName>
    </recommendedName>
</protein>
<dbReference type="Proteomes" id="UP001500064">
    <property type="component" value="Unassembled WGS sequence"/>
</dbReference>
<evidence type="ECO:0000313" key="1">
    <source>
        <dbReference type="EMBL" id="GAA1618994.1"/>
    </source>
</evidence>
<comment type="caution">
    <text evidence="1">The sequence shown here is derived from an EMBL/GenBank/DDBJ whole genome shotgun (WGS) entry which is preliminary data.</text>
</comment>
<evidence type="ECO:0008006" key="3">
    <source>
        <dbReference type="Google" id="ProtNLM"/>
    </source>
</evidence>
<name>A0ABP4QTT5_9ACTN</name>
<gene>
    <name evidence="1" type="ORF">GCM10009733_014180</name>
</gene>